<reference evidence="3 4" key="1">
    <citation type="submission" date="2017-01" db="EMBL/GenBank/DDBJ databases">
        <authorList>
            <consortium name="Urmite Genomes"/>
        </authorList>
    </citation>
    <scope>NUCLEOTIDE SEQUENCE [LARGE SCALE GENOMIC DNA]</scope>
    <source>
        <strain evidence="3 4">AB308</strain>
    </source>
</reference>
<organism evidence="3 4">
    <name type="scientific">Mycobacterium terramassiliense</name>
    <dbReference type="NCBI Taxonomy" id="1841859"/>
    <lineage>
        <taxon>Bacteria</taxon>
        <taxon>Bacillati</taxon>
        <taxon>Actinomycetota</taxon>
        <taxon>Actinomycetes</taxon>
        <taxon>Mycobacteriales</taxon>
        <taxon>Mycobacteriaceae</taxon>
        <taxon>Mycobacterium</taxon>
    </lineage>
</organism>
<dbReference type="InterPro" id="IPR043641">
    <property type="entry name" value="PPE-PPW_C"/>
</dbReference>
<gene>
    <name evidence="3" type="ORF">MTAB308_5725</name>
</gene>
<dbReference type="AlphaFoldDB" id="A0A2U3NKY8"/>
<dbReference type="EMBL" id="FTRV01000017">
    <property type="protein sequence ID" value="SPM32198.1"/>
    <property type="molecule type" value="Genomic_DNA"/>
</dbReference>
<keyword evidence="4" id="KW-1185">Reference proteome</keyword>
<name>A0A2U3NKY8_9MYCO</name>
<feature type="region of interest" description="Disordered" evidence="1">
    <location>
        <begin position="1"/>
        <end position="26"/>
    </location>
</feature>
<proteinExistence type="predicted"/>
<feature type="domain" description="PPE-PPW subfamily C-terminal" evidence="2">
    <location>
        <begin position="12"/>
        <end position="60"/>
    </location>
</feature>
<dbReference type="Pfam" id="PF18878">
    <property type="entry name" value="PPE-PPW"/>
    <property type="match status" value="1"/>
</dbReference>
<evidence type="ECO:0000259" key="2">
    <source>
        <dbReference type="Pfam" id="PF18878"/>
    </source>
</evidence>
<sequence>MDLDDDGGSRPEASGHGGGPLGFVGATVTPAAAAGRPAGLITLADDGCNGAPAIPLLPNSRDGSAPE</sequence>
<evidence type="ECO:0000256" key="1">
    <source>
        <dbReference type="SAM" id="MobiDB-lite"/>
    </source>
</evidence>
<dbReference type="Proteomes" id="UP000241595">
    <property type="component" value="Unassembled WGS sequence"/>
</dbReference>
<evidence type="ECO:0000313" key="3">
    <source>
        <dbReference type="EMBL" id="SPM32198.1"/>
    </source>
</evidence>
<evidence type="ECO:0000313" key="4">
    <source>
        <dbReference type="Proteomes" id="UP000241595"/>
    </source>
</evidence>
<protein>
    <submittedName>
        <fullName evidence="3">Mycobacterium terramassiliense ORFan</fullName>
    </submittedName>
</protein>
<accession>A0A2U3NKY8</accession>